<dbReference type="AlphaFoldDB" id="A0A660LJT8"/>
<keyword evidence="3" id="KW-1185">Reference proteome</keyword>
<sequence>MGERTSYAPGTLSWTELLTSDADAAKAFYTELFGWSYDDRPIGDGMVYSMAQRDGKSVAALYQSQDPPHWNCYVTVESVDETVEAARGLGAQILAEPFDVMTAGRSAAIADPTGAVLYLWEAGDNIGAYLVNQPGAMAWNDLVTAKPDAAADFYGALFGWTVEEIPNAGGYRSIKNGERTNGGVMPLDGPSAWMPYFGHESVDAVIERIDGLGGKLMTGPLPVPSGQFAVFLDPQGAVFGVLESNAYDD</sequence>
<protein>
    <recommendedName>
        <fullName evidence="1">VOC domain-containing protein</fullName>
    </recommendedName>
</protein>
<evidence type="ECO:0000259" key="1">
    <source>
        <dbReference type="PROSITE" id="PS51819"/>
    </source>
</evidence>
<dbReference type="RefSeq" id="WP_121251466.1">
    <property type="nucleotide sequence ID" value="NZ_RBIL01000001.1"/>
</dbReference>
<accession>A0A660LJT8</accession>
<dbReference type="InterPro" id="IPR052164">
    <property type="entry name" value="Anthracycline_SecMetBiosynth"/>
</dbReference>
<dbReference type="SUPFAM" id="SSF54593">
    <property type="entry name" value="Glyoxalase/Bleomycin resistance protein/Dihydroxybiphenyl dioxygenase"/>
    <property type="match status" value="2"/>
</dbReference>
<dbReference type="PANTHER" id="PTHR33993">
    <property type="entry name" value="GLYOXALASE-RELATED"/>
    <property type="match status" value="1"/>
</dbReference>
<dbReference type="Proteomes" id="UP000278962">
    <property type="component" value="Unassembled WGS sequence"/>
</dbReference>
<organism evidence="2 3">
    <name type="scientific">Solirubrobacter pauli</name>
    <dbReference type="NCBI Taxonomy" id="166793"/>
    <lineage>
        <taxon>Bacteria</taxon>
        <taxon>Bacillati</taxon>
        <taxon>Actinomycetota</taxon>
        <taxon>Thermoleophilia</taxon>
        <taxon>Solirubrobacterales</taxon>
        <taxon>Solirubrobacteraceae</taxon>
        <taxon>Solirubrobacter</taxon>
    </lineage>
</organism>
<dbReference type="Pfam" id="PF00903">
    <property type="entry name" value="Glyoxalase"/>
    <property type="match status" value="1"/>
</dbReference>
<evidence type="ECO:0000313" key="2">
    <source>
        <dbReference type="EMBL" id="RKQ93391.1"/>
    </source>
</evidence>
<dbReference type="PANTHER" id="PTHR33993:SF14">
    <property type="entry name" value="GB|AAF24581.1"/>
    <property type="match status" value="1"/>
</dbReference>
<dbReference type="InterPro" id="IPR004360">
    <property type="entry name" value="Glyas_Fos-R_dOase_dom"/>
</dbReference>
<dbReference type="PROSITE" id="PS51819">
    <property type="entry name" value="VOC"/>
    <property type="match status" value="1"/>
</dbReference>
<feature type="domain" description="VOC" evidence="1">
    <location>
        <begin position="11"/>
        <end position="122"/>
    </location>
</feature>
<name>A0A660LJT8_9ACTN</name>
<dbReference type="OrthoDB" id="9793039at2"/>
<dbReference type="CDD" id="cd07247">
    <property type="entry name" value="SgaA_N_like"/>
    <property type="match status" value="2"/>
</dbReference>
<gene>
    <name evidence="2" type="ORF">C8N24_3254</name>
</gene>
<evidence type="ECO:0000313" key="3">
    <source>
        <dbReference type="Proteomes" id="UP000278962"/>
    </source>
</evidence>
<reference evidence="2 3" key="1">
    <citation type="submission" date="2018-10" db="EMBL/GenBank/DDBJ databases">
        <title>Genomic Encyclopedia of Archaeal and Bacterial Type Strains, Phase II (KMG-II): from individual species to whole genera.</title>
        <authorList>
            <person name="Goeker M."/>
        </authorList>
    </citation>
    <scope>NUCLEOTIDE SEQUENCE [LARGE SCALE GENOMIC DNA]</scope>
    <source>
        <strain evidence="2 3">DSM 14954</strain>
    </source>
</reference>
<dbReference type="InterPro" id="IPR037523">
    <property type="entry name" value="VOC_core"/>
</dbReference>
<dbReference type="InterPro" id="IPR029068">
    <property type="entry name" value="Glyas_Bleomycin-R_OHBP_Dase"/>
</dbReference>
<comment type="caution">
    <text evidence="2">The sequence shown here is derived from an EMBL/GenBank/DDBJ whole genome shotgun (WGS) entry which is preliminary data.</text>
</comment>
<proteinExistence type="predicted"/>
<dbReference type="EMBL" id="RBIL01000001">
    <property type="protein sequence ID" value="RKQ93391.1"/>
    <property type="molecule type" value="Genomic_DNA"/>
</dbReference>
<dbReference type="Gene3D" id="3.10.180.10">
    <property type="entry name" value="2,3-Dihydroxybiphenyl 1,2-Dioxygenase, domain 1"/>
    <property type="match status" value="2"/>
</dbReference>